<proteinExistence type="predicted"/>
<dbReference type="AlphaFoldDB" id="A0A0A9U609"/>
<dbReference type="EMBL" id="GBRH01282007">
    <property type="protein sequence ID" value="JAD15888.1"/>
    <property type="molecule type" value="Transcribed_RNA"/>
</dbReference>
<accession>A0A0A9U609</accession>
<name>A0A0A9U609_ARUDO</name>
<protein>
    <submittedName>
        <fullName evidence="1">Uncharacterized protein</fullName>
    </submittedName>
</protein>
<organism evidence="1">
    <name type="scientific">Arundo donax</name>
    <name type="common">Giant reed</name>
    <name type="synonym">Donax arundinaceus</name>
    <dbReference type="NCBI Taxonomy" id="35708"/>
    <lineage>
        <taxon>Eukaryota</taxon>
        <taxon>Viridiplantae</taxon>
        <taxon>Streptophyta</taxon>
        <taxon>Embryophyta</taxon>
        <taxon>Tracheophyta</taxon>
        <taxon>Spermatophyta</taxon>
        <taxon>Magnoliopsida</taxon>
        <taxon>Liliopsida</taxon>
        <taxon>Poales</taxon>
        <taxon>Poaceae</taxon>
        <taxon>PACMAD clade</taxon>
        <taxon>Arundinoideae</taxon>
        <taxon>Arundineae</taxon>
        <taxon>Arundo</taxon>
    </lineage>
</organism>
<reference evidence="1" key="1">
    <citation type="submission" date="2014-09" db="EMBL/GenBank/DDBJ databases">
        <authorList>
            <person name="Magalhaes I.L.F."/>
            <person name="Oliveira U."/>
            <person name="Santos F.R."/>
            <person name="Vidigal T.H.D.A."/>
            <person name="Brescovit A.D."/>
            <person name="Santos A.J."/>
        </authorList>
    </citation>
    <scope>NUCLEOTIDE SEQUENCE</scope>
    <source>
        <tissue evidence="1">Shoot tissue taken approximately 20 cm above the soil surface</tissue>
    </source>
</reference>
<reference evidence="1" key="2">
    <citation type="journal article" date="2015" name="Data Brief">
        <title>Shoot transcriptome of the giant reed, Arundo donax.</title>
        <authorList>
            <person name="Barrero R.A."/>
            <person name="Guerrero F.D."/>
            <person name="Moolhuijzen P."/>
            <person name="Goolsby J.A."/>
            <person name="Tidwell J."/>
            <person name="Bellgard S.E."/>
            <person name="Bellgard M.I."/>
        </authorList>
    </citation>
    <scope>NUCLEOTIDE SEQUENCE</scope>
    <source>
        <tissue evidence="1">Shoot tissue taken approximately 20 cm above the soil surface</tissue>
    </source>
</reference>
<evidence type="ECO:0000313" key="1">
    <source>
        <dbReference type="EMBL" id="JAD15888.1"/>
    </source>
</evidence>
<sequence>MYTNETPTWKAAGVVGGGGGGRDETLGESESGAAAVACGEECRRRDVCVRARCNVTPRHDPRMDGWRLGT</sequence>